<dbReference type="OrthoDB" id="9795390at2"/>
<evidence type="ECO:0000256" key="2">
    <source>
        <dbReference type="ARBA" id="ARBA00022679"/>
    </source>
</evidence>
<gene>
    <name evidence="7" type="primary">ubiB_2</name>
    <name evidence="8" type="synonym">ubiB_5</name>
    <name evidence="8" type="ORF">CCUG60883_01628</name>
    <name evidence="7" type="ORF">CCUG60885_01370</name>
</gene>
<dbReference type="Proteomes" id="UP000295685">
    <property type="component" value="Unassembled WGS sequence"/>
</dbReference>
<evidence type="ECO:0000313" key="7">
    <source>
        <dbReference type="EMBL" id="TDZ95239.1"/>
    </source>
</evidence>
<accession>A0A4R8SEN2</accession>
<organism evidence="7 10">
    <name type="scientific">Mycobacteroides salmoniphilum</name>
    <dbReference type="NCBI Taxonomy" id="404941"/>
    <lineage>
        <taxon>Bacteria</taxon>
        <taxon>Bacillati</taxon>
        <taxon>Actinomycetota</taxon>
        <taxon>Actinomycetes</taxon>
        <taxon>Mycobacteriales</taxon>
        <taxon>Mycobacteriaceae</taxon>
        <taxon>Mycobacteroides</taxon>
    </lineage>
</organism>
<evidence type="ECO:0000256" key="3">
    <source>
        <dbReference type="ARBA" id="ARBA00022741"/>
    </source>
</evidence>
<evidence type="ECO:0000313" key="9">
    <source>
        <dbReference type="Proteomes" id="UP000294844"/>
    </source>
</evidence>
<keyword evidence="3" id="KW-0547">Nucleotide-binding</keyword>
<evidence type="ECO:0000313" key="10">
    <source>
        <dbReference type="Proteomes" id="UP000295685"/>
    </source>
</evidence>
<dbReference type="PANTHER" id="PTHR43851">
    <property type="match status" value="1"/>
</dbReference>
<dbReference type="AlphaFoldDB" id="A0A4R8SEN2"/>
<comment type="similarity">
    <text evidence="1">Belongs to the protein kinase superfamily. ADCK protein kinase family.</text>
</comment>
<proteinExistence type="inferred from homology"/>
<name>A0A4R8SEN2_9MYCO</name>
<dbReference type="CDD" id="cd13970">
    <property type="entry name" value="ABC1_ADCK3"/>
    <property type="match status" value="1"/>
</dbReference>
<keyword evidence="9" id="KW-1185">Reference proteome</keyword>
<reference evidence="9 10" key="1">
    <citation type="journal article" date="2019" name="Sci. Rep.">
        <title>Extended insight into the Mycobacterium chelonae-abscessus complex through whole genome sequencing of Mycobacterium salmoniphilum outbreak and Mycobacterium salmoniphilum-like strains.</title>
        <authorList>
            <person name="Behra P.R.K."/>
            <person name="Das S."/>
            <person name="Pettersson B.M.F."/>
            <person name="Shirreff L."/>
            <person name="DuCote T."/>
            <person name="Jacobsson K.G."/>
            <person name="Ennis D.G."/>
            <person name="Kirsebom L.A."/>
        </authorList>
    </citation>
    <scope>NUCLEOTIDE SEQUENCE [LARGE SCALE GENOMIC DNA]</scope>
    <source>
        <strain evidence="8 9">CCUG 60883</strain>
        <strain evidence="7 10">CCUG 60885</strain>
    </source>
</reference>
<dbReference type="PANTHER" id="PTHR43851:SF3">
    <property type="entry name" value="COENZYME Q8"/>
    <property type="match status" value="1"/>
</dbReference>
<sequence length="484" mass="52651">MSDNPGAAKPATSSPIPHGRIRRTMPLAGFTARAAGGRLVAGLREKAGDAGAVDRFHEKTAERYAELLGHSKGVLMKAGQIFSTLDTSLSGSLTPYARALTRLQTQSPPMDSSLARQVLQDDLGREVGELFAEFDDEPISSASIGQVHRATLHDGRRVAVKIQYPGVAQAIRDDLANTELLATFLRVALSAAGIYSQADLRGIAAEIADRIGEEIDYRNEAANIRAFGDLYRDHPFIRVPELVDEASGEQVLTMTFVDGIGWDQVQKAGQDLKDTWSEALWRFVYGSFQHSSLYHADPHPGNYRFGLDGSIGVVDFGCVKVFPEFQRYGWTLMGQAMFRGDRSGLRRLAVEYGVLPSNSAASADEAYSWITGFSPGLSLAQPVRYTPELMEEFLAAVNISNPNAGSRYLTIPPDMFMLSRITMGVTSSMTTLGATVNLRAILCDMAGVDEPSTPLGVQHVAWVRERGLPFGLDPREQPKVGAQL</sequence>
<evidence type="ECO:0000259" key="6">
    <source>
        <dbReference type="Pfam" id="PF03109"/>
    </source>
</evidence>
<evidence type="ECO:0000256" key="5">
    <source>
        <dbReference type="SAM" id="MobiDB-lite"/>
    </source>
</evidence>
<evidence type="ECO:0000313" key="8">
    <source>
        <dbReference type="EMBL" id="TEA04335.1"/>
    </source>
</evidence>
<dbReference type="Proteomes" id="UP000294844">
    <property type="component" value="Unassembled WGS sequence"/>
</dbReference>
<protein>
    <recommendedName>
        <fullName evidence="6">ABC1 atypical kinase-like domain-containing protein</fullName>
    </recommendedName>
</protein>
<dbReference type="InterPro" id="IPR034646">
    <property type="entry name" value="ADCK3_dom"/>
</dbReference>
<dbReference type="InterPro" id="IPR051409">
    <property type="entry name" value="Atypical_kinase_ADCK"/>
</dbReference>
<dbReference type="InterPro" id="IPR004147">
    <property type="entry name" value="ABC1_dom"/>
</dbReference>
<comment type="caution">
    <text evidence="7">The sequence shown here is derived from an EMBL/GenBank/DDBJ whole genome shotgun (WGS) entry which is preliminary data.</text>
</comment>
<dbReference type="GO" id="GO:0005524">
    <property type="term" value="F:ATP binding"/>
    <property type="evidence" value="ECO:0007669"/>
    <property type="project" value="UniProtKB-KW"/>
</dbReference>
<feature type="domain" description="ABC1 atypical kinase-like" evidence="6">
    <location>
        <begin position="102"/>
        <end position="346"/>
    </location>
</feature>
<keyword evidence="4" id="KW-0067">ATP-binding</keyword>
<feature type="region of interest" description="Disordered" evidence="5">
    <location>
        <begin position="1"/>
        <end position="21"/>
    </location>
</feature>
<dbReference type="GO" id="GO:0016740">
    <property type="term" value="F:transferase activity"/>
    <property type="evidence" value="ECO:0007669"/>
    <property type="project" value="UniProtKB-KW"/>
</dbReference>
<dbReference type="InterPro" id="IPR011009">
    <property type="entry name" value="Kinase-like_dom_sf"/>
</dbReference>
<evidence type="ECO:0000256" key="4">
    <source>
        <dbReference type="ARBA" id="ARBA00022840"/>
    </source>
</evidence>
<dbReference type="Pfam" id="PF03109">
    <property type="entry name" value="ABC1"/>
    <property type="match status" value="1"/>
</dbReference>
<keyword evidence="2 7" id="KW-0808">Transferase</keyword>
<dbReference type="SUPFAM" id="SSF56112">
    <property type="entry name" value="Protein kinase-like (PK-like)"/>
    <property type="match status" value="1"/>
</dbReference>
<dbReference type="EMBL" id="PECK01000003">
    <property type="protein sequence ID" value="TDZ95239.1"/>
    <property type="molecule type" value="Genomic_DNA"/>
</dbReference>
<dbReference type="EMBL" id="PECM01000008">
    <property type="protein sequence ID" value="TEA04335.1"/>
    <property type="molecule type" value="Genomic_DNA"/>
</dbReference>
<evidence type="ECO:0000256" key="1">
    <source>
        <dbReference type="ARBA" id="ARBA00009670"/>
    </source>
</evidence>